<evidence type="ECO:0000256" key="1">
    <source>
        <dbReference type="ARBA" id="ARBA00001946"/>
    </source>
</evidence>
<dbReference type="InterPro" id="IPR000014">
    <property type="entry name" value="PAS"/>
</dbReference>
<evidence type="ECO:0000313" key="6">
    <source>
        <dbReference type="EMBL" id="EPD12602.1"/>
    </source>
</evidence>
<evidence type="ECO:0000313" key="7">
    <source>
        <dbReference type="Proteomes" id="UP000015462"/>
    </source>
</evidence>
<dbReference type="Gene3D" id="3.30.450.20">
    <property type="entry name" value="PAS domain"/>
    <property type="match status" value="1"/>
</dbReference>
<dbReference type="Gene3D" id="3.30.70.270">
    <property type="match status" value="1"/>
</dbReference>
<reference evidence="6 7" key="1">
    <citation type="journal article" date="2013" name="Genome Announc.">
        <title>Genome Sequence of the Pyrene- and Fluoranthene-Degrading Bacterium Cycloclasticus sp. Strain PY97M.</title>
        <authorList>
            <person name="Cui Z."/>
            <person name="Xu G."/>
            <person name="Li Q."/>
            <person name="Gao W."/>
            <person name="Zheng L."/>
        </authorList>
    </citation>
    <scope>NUCLEOTIDE SEQUENCE [LARGE SCALE GENOMIC DNA]</scope>
    <source>
        <strain evidence="6 7">PY97M</strain>
    </source>
</reference>
<comment type="catalytic activity">
    <reaction evidence="3">
        <text>2 GTP = 3',3'-c-di-GMP + 2 diphosphate</text>
        <dbReference type="Rhea" id="RHEA:24898"/>
        <dbReference type="ChEBI" id="CHEBI:33019"/>
        <dbReference type="ChEBI" id="CHEBI:37565"/>
        <dbReference type="ChEBI" id="CHEBI:58805"/>
        <dbReference type="EC" id="2.7.7.65"/>
    </reaction>
</comment>
<dbReference type="Pfam" id="PF00989">
    <property type="entry name" value="PAS"/>
    <property type="match status" value="1"/>
</dbReference>
<accession>A0AB33Z002</accession>
<dbReference type="InterPro" id="IPR013767">
    <property type="entry name" value="PAS_fold"/>
</dbReference>
<dbReference type="GO" id="GO:0052621">
    <property type="term" value="F:diguanylate cyclase activity"/>
    <property type="evidence" value="ECO:0007669"/>
    <property type="project" value="UniProtKB-EC"/>
</dbReference>
<dbReference type="GO" id="GO:0006355">
    <property type="term" value="P:regulation of DNA-templated transcription"/>
    <property type="evidence" value="ECO:0007669"/>
    <property type="project" value="InterPro"/>
</dbReference>
<dbReference type="NCBIfam" id="TIGR00254">
    <property type="entry name" value="GGDEF"/>
    <property type="match status" value="1"/>
</dbReference>
<comment type="caution">
    <text evidence="6">The sequence shown here is derived from an EMBL/GenBank/DDBJ whole genome shotgun (WGS) entry which is preliminary data.</text>
</comment>
<dbReference type="SUPFAM" id="SSF55073">
    <property type="entry name" value="Nucleotide cyclase"/>
    <property type="match status" value="1"/>
</dbReference>
<comment type="cofactor">
    <cofactor evidence="1">
        <name>Mg(2+)</name>
        <dbReference type="ChEBI" id="CHEBI:18420"/>
    </cofactor>
</comment>
<protein>
    <recommendedName>
        <fullName evidence="2">diguanylate cyclase</fullName>
        <ecNumber evidence="2">2.7.7.65</ecNumber>
    </recommendedName>
</protein>
<dbReference type="Pfam" id="PF01590">
    <property type="entry name" value="GAF"/>
    <property type="match status" value="1"/>
</dbReference>
<dbReference type="PANTHER" id="PTHR45138">
    <property type="entry name" value="REGULATORY COMPONENTS OF SENSORY TRANSDUCTION SYSTEM"/>
    <property type="match status" value="1"/>
</dbReference>
<dbReference type="EC" id="2.7.7.65" evidence="2"/>
<evidence type="ECO:0000256" key="3">
    <source>
        <dbReference type="ARBA" id="ARBA00034247"/>
    </source>
</evidence>
<dbReference type="RefSeq" id="WP_016390778.1">
    <property type="nucleotide sequence ID" value="NZ_KE646809.1"/>
</dbReference>
<dbReference type="InterPro" id="IPR043128">
    <property type="entry name" value="Rev_trsase/Diguanyl_cyclase"/>
</dbReference>
<proteinExistence type="predicted"/>
<dbReference type="SUPFAM" id="SSF55785">
    <property type="entry name" value="PYP-like sensor domain (PAS domain)"/>
    <property type="match status" value="1"/>
</dbReference>
<dbReference type="CDD" id="cd01949">
    <property type="entry name" value="GGDEF"/>
    <property type="match status" value="1"/>
</dbReference>
<dbReference type="InterPro" id="IPR035965">
    <property type="entry name" value="PAS-like_dom_sf"/>
</dbReference>
<dbReference type="NCBIfam" id="TIGR00229">
    <property type="entry name" value="sensory_box"/>
    <property type="match status" value="1"/>
</dbReference>
<keyword evidence="7" id="KW-1185">Reference proteome</keyword>
<evidence type="ECO:0000259" key="4">
    <source>
        <dbReference type="PROSITE" id="PS50112"/>
    </source>
</evidence>
<dbReference type="Gene3D" id="3.30.450.40">
    <property type="match status" value="1"/>
</dbReference>
<dbReference type="InterPro" id="IPR003018">
    <property type="entry name" value="GAF"/>
</dbReference>
<feature type="domain" description="GGDEF" evidence="5">
    <location>
        <begin position="337"/>
        <end position="470"/>
    </location>
</feature>
<dbReference type="CDD" id="cd00130">
    <property type="entry name" value="PAS"/>
    <property type="match status" value="1"/>
</dbReference>
<gene>
    <name evidence="6" type="ORF">L196_09369</name>
</gene>
<dbReference type="PROSITE" id="PS50887">
    <property type="entry name" value="GGDEF"/>
    <property type="match status" value="1"/>
</dbReference>
<dbReference type="PANTHER" id="PTHR45138:SF9">
    <property type="entry name" value="DIGUANYLATE CYCLASE DGCM-RELATED"/>
    <property type="match status" value="1"/>
</dbReference>
<name>A0AB33Z002_9GAMM</name>
<dbReference type="InterPro" id="IPR000160">
    <property type="entry name" value="GGDEF_dom"/>
</dbReference>
<dbReference type="AlphaFoldDB" id="A0AB33Z002"/>
<dbReference type="FunFam" id="3.30.70.270:FF:000001">
    <property type="entry name" value="Diguanylate cyclase domain protein"/>
    <property type="match status" value="1"/>
</dbReference>
<dbReference type="Pfam" id="PF00990">
    <property type="entry name" value="GGDEF"/>
    <property type="match status" value="1"/>
</dbReference>
<dbReference type="EMBL" id="ASHL01000008">
    <property type="protein sequence ID" value="EPD12602.1"/>
    <property type="molecule type" value="Genomic_DNA"/>
</dbReference>
<feature type="domain" description="PAS" evidence="4">
    <location>
        <begin position="22"/>
        <end position="67"/>
    </location>
</feature>
<dbReference type="InterPro" id="IPR029787">
    <property type="entry name" value="Nucleotide_cyclase"/>
</dbReference>
<organism evidence="6 7">
    <name type="scientific">Cycloclasticus pugetii</name>
    <dbReference type="NCBI Taxonomy" id="34068"/>
    <lineage>
        <taxon>Bacteria</taxon>
        <taxon>Pseudomonadati</taxon>
        <taxon>Pseudomonadota</taxon>
        <taxon>Gammaproteobacteria</taxon>
        <taxon>Thiotrichales</taxon>
        <taxon>Piscirickettsiaceae</taxon>
        <taxon>Cycloclasticus</taxon>
    </lineage>
</organism>
<dbReference type="InterPro" id="IPR050469">
    <property type="entry name" value="Diguanylate_Cyclase"/>
</dbReference>
<dbReference type="SMART" id="SM00091">
    <property type="entry name" value="PAS"/>
    <property type="match status" value="1"/>
</dbReference>
<dbReference type="Proteomes" id="UP000015462">
    <property type="component" value="Unassembled WGS sequence"/>
</dbReference>
<dbReference type="SMART" id="SM00267">
    <property type="entry name" value="GGDEF"/>
    <property type="match status" value="1"/>
</dbReference>
<evidence type="ECO:0000256" key="2">
    <source>
        <dbReference type="ARBA" id="ARBA00012528"/>
    </source>
</evidence>
<sequence>MNELKLDNMQSMIAADEVSAISSALLSEIFHGFEEAILVADTNRRLVYMNLAAERLFGYSKQQLYGKVSQILYADENDFSEQGRHRYNLASEKPTENYRILYRRSDGEIFLGVTTGTIMHSSDGAVIGFLGLIRPARSADQSLDALQKIHNVTSDLSLSYEQKIESLLTIGLNHFGLETAIMSHIAGNVYTVENCVDFNGQLKPKTQFDLEGTYCVHTLKENKTVGFHFVGKSQIQNHPCYKNFQLESYIGTPLKLDGKLYGTVNFTSSSPVDPFCKDDYILMQLLSDTFSYLLYKKVSEEELETLARIDELTSLPNRRATFERLHQLIDQSNRFFKKLCVLSIDLDHFKSINDKYGHAAGDQALVEFAQIASGIGRKTDFCGRIGGEEFIFVLTGANIERAEEFGNKLRHTLALHPVKLNSEEFITITISAGVAMFDNNESIESLLARADEAMYNAKQQGRDRVMIAPPSP</sequence>
<dbReference type="PROSITE" id="PS50112">
    <property type="entry name" value="PAS"/>
    <property type="match status" value="1"/>
</dbReference>
<evidence type="ECO:0000259" key="5">
    <source>
        <dbReference type="PROSITE" id="PS50887"/>
    </source>
</evidence>
<dbReference type="SUPFAM" id="SSF55781">
    <property type="entry name" value="GAF domain-like"/>
    <property type="match status" value="1"/>
</dbReference>
<dbReference type="InterPro" id="IPR029016">
    <property type="entry name" value="GAF-like_dom_sf"/>
</dbReference>